<dbReference type="GeneID" id="66682278"/>
<proteinExistence type="predicted"/>
<organism evidence="2 3">
    <name type="scientific">Rhizobium loti</name>
    <name type="common">Mesorhizobium loti</name>
    <dbReference type="NCBI Taxonomy" id="381"/>
    <lineage>
        <taxon>Bacteria</taxon>
        <taxon>Pseudomonadati</taxon>
        <taxon>Pseudomonadota</taxon>
        <taxon>Alphaproteobacteria</taxon>
        <taxon>Hyphomicrobiales</taxon>
        <taxon>Phyllobacteriaceae</taxon>
        <taxon>Mesorhizobium</taxon>
    </lineage>
</organism>
<name>A0A1A5JLD4_RHILI</name>
<comment type="caution">
    <text evidence="2">The sequence shown here is derived from an EMBL/GenBank/DDBJ whole genome shotgun (WGS) entry which is preliminary data.</text>
</comment>
<reference evidence="3" key="1">
    <citation type="submission" date="2016-06" db="EMBL/GenBank/DDBJ databases">
        <title>NZP2037 Pacbio-Illumina hybrid assembly.</title>
        <authorList>
            <person name="Ramsay J.P."/>
        </authorList>
    </citation>
    <scope>NUCLEOTIDE SEQUENCE [LARGE SCALE GENOMIC DNA]</scope>
    <source>
        <strain evidence="3">R7ANS::ICEMlSym2042</strain>
    </source>
</reference>
<keyword evidence="2" id="KW-0560">Oxidoreductase</keyword>
<sequence>MLLIIGTIRLPPDRFEEARPVMERMVSGSRAEDGCLEYSYARDVLDAGLIRVSEVWRDKAALDAHFRSPHTAEWRSSWPALGIGERNLVLYEAGESMPT</sequence>
<dbReference type="InterPro" id="IPR007138">
    <property type="entry name" value="ABM_dom"/>
</dbReference>
<evidence type="ECO:0000313" key="2">
    <source>
        <dbReference type="EMBL" id="OBP83820.1"/>
    </source>
</evidence>
<dbReference type="InterPro" id="IPR050744">
    <property type="entry name" value="AI-2_Isomerase_LsrG"/>
</dbReference>
<dbReference type="PANTHER" id="PTHR33336:SF15">
    <property type="entry name" value="ABM DOMAIN-CONTAINING PROTEIN"/>
    <property type="match status" value="1"/>
</dbReference>
<protein>
    <submittedName>
        <fullName evidence="2">Antibiotic biosynthesis monooxygenase</fullName>
    </submittedName>
</protein>
<dbReference type="EMBL" id="LZTJ01000001">
    <property type="protein sequence ID" value="OBP83820.1"/>
    <property type="molecule type" value="Genomic_DNA"/>
</dbReference>
<dbReference type="Gene3D" id="3.30.70.100">
    <property type="match status" value="1"/>
</dbReference>
<dbReference type="AlphaFoldDB" id="A0A1A5JLD4"/>
<dbReference type="Proteomes" id="UP000093748">
    <property type="component" value="Unassembled WGS sequence"/>
</dbReference>
<dbReference type="OrthoDB" id="287932at2"/>
<dbReference type="RefSeq" id="WP_032931533.1">
    <property type="nucleotide sequence ID" value="NZ_LZTH01000001.1"/>
</dbReference>
<dbReference type="SUPFAM" id="SSF54909">
    <property type="entry name" value="Dimeric alpha+beta barrel"/>
    <property type="match status" value="1"/>
</dbReference>
<dbReference type="PANTHER" id="PTHR33336">
    <property type="entry name" value="QUINOL MONOOXYGENASE YGIN-RELATED"/>
    <property type="match status" value="1"/>
</dbReference>
<gene>
    <name evidence="2" type="ORF">BAE39_10430</name>
</gene>
<keyword evidence="2" id="KW-0503">Monooxygenase</keyword>
<dbReference type="GO" id="GO:0004497">
    <property type="term" value="F:monooxygenase activity"/>
    <property type="evidence" value="ECO:0007669"/>
    <property type="project" value="UniProtKB-KW"/>
</dbReference>
<feature type="domain" description="ABM" evidence="1">
    <location>
        <begin position="2"/>
        <end position="90"/>
    </location>
</feature>
<dbReference type="Pfam" id="PF03992">
    <property type="entry name" value="ABM"/>
    <property type="match status" value="1"/>
</dbReference>
<accession>A0A1A5JLD4</accession>
<dbReference type="PROSITE" id="PS51725">
    <property type="entry name" value="ABM"/>
    <property type="match status" value="1"/>
</dbReference>
<dbReference type="InterPro" id="IPR011008">
    <property type="entry name" value="Dimeric_a/b-barrel"/>
</dbReference>
<evidence type="ECO:0000313" key="3">
    <source>
        <dbReference type="Proteomes" id="UP000093748"/>
    </source>
</evidence>
<evidence type="ECO:0000259" key="1">
    <source>
        <dbReference type="PROSITE" id="PS51725"/>
    </source>
</evidence>